<name>A0A9L0K6I1_EQUAS</name>
<reference evidence="1" key="3">
    <citation type="submission" date="2025-09" db="UniProtKB">
        <authorList>
            <consortium name="Ensembl"/>
        </authorList>
    </citation>
    <scope>IDENTIFICATION</scope>
</reference>
<organism evidence="1 2">
    <name type="scientific">Equus asinus</name>
    <name type="common">Donkey</name>
    <name type="synonym">Equus africanus asinus</name>
    <dbReference type="NCBI Taxonomy" id="9793"/>
    <lineage>
        <taxon>Eukaryota</taxon>
        <taxon>Metazoa</taxon>
        <taxon>Chordata</taxon>
        <taxon>Craniata</taxon>
        <taxon>Vertebrata</taxon>
        <taxon>Euteleostomi</taxon>
        <taxon>Mammalia</taxon>
        <taxon>Eutheria</taxon>
        <taxon>Laurasiatheria</taxon>
        <taxon>Perissodactyla</taxon>
        <taxon>Equidae</taxon>
        <taxon>Equus</taxon>
    </lineage>
</organism>
<dbReference type="Proteomes" id="UP000694387">
    <property type="component" value="Chromosome 4"/>
</dbReference>
<dbReference type="GeneTree" id="ENSGT01090000263327"/>
<reference evidence="1" key="2">
    <citation type="submission" date="2025-08" db="UniProtKB">
        <authorList>
            <consortium name="Ensembl"/>
        </authorList>
    </citation>
    <scope>IDENTIFICATION</scope>
</reference>
<sequence>MISSTSVYATWRQCCPAFFIPEAGGRKTLW</sequence>
<keyword evidence="2" id="KW-1185">Reference proteome</keyword>
<accession>A0A9L0K6I1</accession>
<proteinExistence type="predicted"/>
<dbReference type="AlphaFoldDB" id="A0A9L0K6I1"/>
<evidence type="ECO:0000313" key="1">
    <source>
        <dbReference type="Ensembl" id="ENSEASP00005061066.1"/>
    </source>
</evidence>
<reference evidence="1 2" key="1">
    <citation type="journal article" date="2020" name="Nat. Commun.">
        <title>Donkey genomes provide new insights into domestication and selection for coat color.</title>
        <authorList>
            <person name="Wang"/>
            <person name="C."/>
            <person name="Li"/>
            <person name="H."/>
            <person name="Guo"/>
            <person name="Y."/>
            <person name="Huang"/>
            <person name="J."/>
            <person name="Sun"/>
            <person name="Y."/>
            <person name="Min"/>
            <person name="J."/>
            <person name="Wang"/>
            <person name="J."/>
            <person name="Fang"/>
            <person name="X."/>
            <person name="Zhao"/>
            <person name="Z."/>
            <person name="Wang"/>
            <person name="S."/>
            <person name="Zhang"/>
            <person name="Y."/>
            <person name="Liu"/>
            <person name="Q."/>
            <person name="Jiang"/>
            <person name="Q."/>
            <person name="Wang"/>
            <person name="X."/>
            <person name="Guo"/>
            <person name="Y."/>
            <person name="Yang"/>
            <person name="C."/>
            <person name="Wang"/>
            <person name="Y."/>
            <person name="Tian"/>
            <person name="F."/>
            <person name="Zhuang"/>
            <person name="G."/>
            <person name="Fan"/>
            <person name="Y."/>
            <person name="Gao"/>
            <person name="Q."/>
            <person name="Li"/>
            <person name="Y."/>
            <person name="Ju"/>
            <person name="Z."/>
            <person name="Li"/>
            <person name="J."/>
            <person name="Li"/>
            <person name="R."/>
            <person name="Hou"/>
            <person name="M."/>
            <person name="Yang"/>
            <person name="G."/>
            <person name="Liu"/>
            <person name="G."/>
            <person name="Liu"/>
            <person name="W."/>
            <person name="Guo"/>
            <person name="J."/>
            <person name="Pan"/>
            <person name="S."/>
            <person name="Fan"/>
            <person name="G."/>
            <person name="Zhang"/>
            <person name="W."/>
            <person name="Zhang"/>
            <person name="R."/>
            <person name="Yu"/>
            <person name="J."/>
            <person name="Zhang"/>
            <person name="X."/>
            <person name="Yin"/>
            <person name="Q."/>
            <person name="Ji"/>
            <person name="C."/>
            <person name="Jin"/>
            <person name="Y."/>
            <person name="Yue"/>
            <person name="G."/>
            <person name="Liu"/>
            <person name="M."/>
            <person name="Xu"/>
            <person name="J."/>
            <person name="Liu"/>
            <person name="S."/>
            <person name="Jordana"/>
            <person name="J."/>
            <person name="Noce"/>
            <person name="A."/>
            <person name="Amills"/>
            <person name="M."/>
            <person name="Wu"/>
            <person name="D.D."/>
            <person name="Li"/>
            <person name="S."/>
            <person name="Zhou"/>
            <person name="X. and Zhong"/>
            <person name="J."/>
        </authorList>
    </citation>
    <scope>NUCLEOTIDE SEQUENCE [LARGE SCALE GENOMIC DNA]</scope>
</reference>
<evidence type="ECO:0000313" key="2">
    <source>
        <dbReference type="Proteomes" id="UP000694387"/>
    </source>
</evidence>
<dbReference type="Ensembl" id="ENSEAST00005063433.1">
    <property type="protein sequence ID" value="ENSEASP00005061066.1"/>
    <property type="gene ID" value="ENSEASG00005025790.1"/>
</dbReference>
<protein>
    <submittedName>
        <fullName evidence="1">Uncharacterized protein</fullName>
    </submittedName>
</protein>